<dbReference type="SUPFAM" id="SSF53474">
    <property type="entry name" value="alpha/beta-Hydrolases"/>
    <property type="match status" value="1"/>
</dbReference>
<gene>
    <name evidence="1" type="ORF">DID88_007033</name>
</gene>
<keyword evidence="2" id="KW-1185">Reference proteome</keyword>
<protein>
    <recommendedName>
        <fullName evidence="3">AB hydrolase-1 domain-containing protein</fullName>
    </recommendedName>
</protein>
<evidence type="ECO:0000313" key="2">
    <source>
        <dbReference type="Proteomes" id="UP000249056"/>
    </source>
</evidence>
<proteinExistence type="predicted"/>
<dbReference type="EMBL" id="QKRW01000001">
    <property type="protein sequence ID" value="RAL68303.1"/>
    <property type="molecule type" value="Genomic_DNA"/>
</dbReference>
<dbReference type="Proteomes" id="UP000249056">
    <property type="component" value="Unassembled WGS sequence"/>
</dbReference>
<name>A0A395J9I8_9HELO</name>
<comment type="caution">
    <text evidence="1">The sequence shown here is derived from an EMBL/GenBank/DDBJ whole genome shotgun (WGS) entry which is preliminary data.</text>
</comment>
<evidence type="ECO:0000313" key="1">
    <source>
        <dbReference type="EMBL" id="RAL68303.1"/>
    </source>
</evidence>
<evidence type="ECO:0008006" key="3">
    <source>
        <dbReference type="Google" id="ProtNLM"/>
    </source>
</evidence>
<sequence length="97" mass="10336">MGGMISARYALTFPSQTSRLILVAPLGLEDWQALGVSYQRPDQTFITELATTYTRSEPTKIQPTMVDAGSPLTTPGAGYLSAFWAANDEFVAGGGFG</sequence>
<accession>A0A395J9I8</accession>
<dbReference type="OrthoDB" id="10249433at2759"/>
<dbReference type="AlphaFoldDB" id="A0A395J9I8"/>
<reference evidence="1 2" key="1">
    <citation type="submission" date="2018-06" db="EMBL/GenBank/DDBJ databases">
        <title>Genome Sequence of the Brown Rot Fungal Pathogen Monilinia fructigena.</title>
        <authorList>
            <person name="Landi L."/>
            <person name="De Miccolis Angelini R.M."/>
            <person name="Pollastro S."/>
            <person name="Abate D."/>
            <person name="Faretra F."/>
            <person name="Romanazzi G."/>
        </authorList>
    </citation>
    <scope>NUCLEOTIDE SEQUENCE [LARGE SCALE GENOMIC DNA]</scope>
    <source>
        <strain evidence="1 2">Mfrg269</strain>
    </source>
</reference>
<organism evidence="1 2">
    <name type="scientific">Monilinia fructigena</name>
    <dbReference type="NCBI Taxonomy" id="38457"/>
    <lineage>
        <taxon>Eukaryota</taxon>
        <taxon>Fungi</taxon>
        <taxon>Dikarya</taxon>
        <taxon>Ascomycota</taxon>
        <taxon>Pezizomycotina</taxon>
        <taxon>Leotiomycetes</taxon>
        <taxon>Helotiales</taxon>
        <taxon>Sclerotiniaceae</taxon>
        <taxon>Monilinia</taxon>
    </lineage>
</organism>
<dbReference type="InterPro" id="IPR029058">
    <property type="entry name" value="AB_hydrolase_fold"/>
</dbReference>
<dbReference type="Gene3D" id="3.40.50.1820">
    <property type="entry name" value="alpha/beta hydrolase"/>
    <property type="match status" value="1"/>
</dbReference>